<feature type="compositionally biased region" description="Gly residues" evidence="1">
    <location>
        <begin position="68"/>
        <end position="77"/>
    </location>
</feature>
<proteinExistence type="predicted"/>
<organism evidence="2 3">
    <name type="scientific">Mangrovactinospora gilvigrisea</name>
    <dbReference type="NCBI Taxonomy" id="1428644"/>
    <lineage>
        <taxon>Bacteria</taxon>
        <taxon>Bacillati</taxon>
        <taxon>Actinomycetota</taxon>
        <taxon>Actinomycetes</taxon>
        <taxon>Kitasatosporales</taxon>
        <taxon>Streptomycetaceae</taxon>
        <taxon>Mangrovactinospora</taxon>
    </lineage>
</organism>
<evidence type="ECO:0000313" key="2">
    <source>
        <dbReference type="EMBL" id="OIV37194.1"/>
    </source>
</evidence>
<feature type="region of interest" description="Disordered" evidence="1">
    <location>
        <begin position="42"/>
        <end position="77"/>
    </location>
</feature>
<dbReference type="Proteomes" id="UP000243342">
    <property type="component" value="Unassembled WGS sequence"/>
</dbReference>
<sequence length="99" mass="10795">MASIKIFSITSDKLAGAAGAACPKAAILLPTPEWRERATYASARRANEQRNHQEQGHIQDRARRNGSDGMGTGVVMGGFGSEMSLVLRGRGNRPWRERT</sequence>
<keyword evidence="3" id="KW-1185">Reference proteome</keyword>
<evidence type="ECO:0000256" key="1">
    <source>
        <dbReference type="SAM" id="MobiDB-lite"/>
    </source>
</evidence>
<dbReference type="AlphaFoldDB" id="A0A1J7CBZ9"/>
<accession>A0A1J7CBZ9</accession>
<dbReference type="STRING" id="1428644.BIV57_12210"/>
<dbReference type="EMBL" id="MLCF01000061">
    <property type="protein sequence ID" value="OIV37194.1"/>
    <property type="molecule type" value="Genomic_DNA"/>
</dbReference>
<dbReference type="RefSeq" id="WP_071656828.1">
    <property type="nucleotide sequence ID" value="NZ_MLCF01000061.1"/>
</dbReference>
<reference evidence="2 3" key="1">
    <citation type="submission" date="2016-10" db="EMBL/GenBank/DDBJ databases">
        <title>Genome sequence of Streptomyces gilvigriseus MUSC 26.</title>
        <authorList>
            <person name="Lee L.-H."/>
            <person name="Ser H.-L."/>
        </authorList>
    </citation>
    <scope>NUCLEOTIDE SEQUENCE [LARGE SCALE GENOMIC DNA]</scope>
    <source>
        <strain evidence="2 3">MUSC 26</strain>
    </source>
</reference>
<protein>
    <submittedName>
        <fullName evidence="2">Uncharacterized protein</fullName>
    </submittedName>
</protein>
<name>A0A1J7CBZ9_9ACTN</name>
<evidence type="ECO:0000313" key="3">
    <source>
        <dbReference type="Proteomes" id="UP000243342"/>
    </source>
</evidence>
<comment type="caution">
    <text evidence="2">The sequence shown here is derived from an EMBL/GenBank/DDBJ whole genome shotgun (WGS) entry which is preliminary data.</text>
</comment>
<feature type="compositionally biased region" description="Basic and acidic residues" evidence="1">
    <location>
        <begin position="45"/>
        <end position="66"/>
    </location>
</feature>
<gene>
    <name evidence="2" type="ORF">BIV57_12210</name>
</gene>